<feature type="transmembrane region" description="Helical" evidence="2">
    <location>
        <begin position="64"/>
        <end position="85"/>
    </location>
</feature>
<feature type="transmembrane region" description="Helical" evidence="2">
    <location>
        <begin position="141"/>
        <end position="160"/>
    </location>
</feature>
<dbReference type="RefSeq" id="WP_143038506.1">
    <property type="nucleotide sequence ID" value="NZ_FNWJ01000001.1"/>
</dbReference>
<gene>
    <name evidence="4" type="ORF">SAMN02745716_0212</name>
</gene>
<dbReference type="STRING" id="29539.SAMN02745716_0212"/>
<feature type="transmembrane region" description="Helical" evidence="2">
    <location>
        <begin position="172"/>
        <end position="189"/>
    </location>
</feature>
<dbReference type="PANTHER" id="PTHR45138:SF9">
    <property type="entry name" value="DIGUANYLATE CYCLASE DGCM-RELATED"/>
    <property type="match status" value="1"/>
</dbReference>
<feature type="domain" description="GGDEF" evidence="3">
    <location>
        <begin position="237"/>
        <end position="366"/>
    </location>
</feature>
<dbReference type="NCBIfam" id="TIGR00254">
    <property type="entry name" value="GGDEF"/>
    <property type="match status" value="1"/>
</dbReference>
<sequence>MTGRESADREFRAAVSELFTKREDPYAGADLRNARRMMALTLIIGVIVGLLLLLLSIPARGLEAPVLVLHLAFLALSIAGAYWLLAGERVGFRHLWLLNAALIPLLALLVWQSGGTHSAFNQAYLLALIPAAGIHPARRALPLLGLIGLAIFSPLIYEPYSYDRLLLLLSHALPWYALSTAFLILMSYVRHQRIVSGENEAQARRLARIDELTGLGNRRAFEEALELELARLERAGSTLSLLLLDVDRFKEINDTWGHPAGDECLRQVAVALAEAARATDACYRWGGDEFAVILRETDAAGAQRLRDRVRAIVAASCQAPDGRPIRVSCGIAQAVDSDRQKLIERADVDLFRDKTEPMRAEERDGPRDGATTDCGHGARGG</sequence>
<evidence type="ECO:0000313" key="5">
    <source>
        <dbReference type="Proteomes" id="UP000222056"/>
    </source>
</evidence>
<evidence type="ECO:0000313" key="4">
    <source>
        <dbReference type="EMBL" id="SEH10363.1"/>
    </source>
</evidence>
<dbReference type="InterPro" id="IPR050469">
    <property type="entry name" value="Diguanylate_Cyclase"/>
</dbReference>
<dbReference type="FunFam" id="3.30.70.270:FF:000001">
    <property type="entry name" value="Diguanylate cyclase domain protein"/>
    <property type="match status" value="1"/>
</dbReference>
<feature type="region of interest" description="Disordered" evidence="1">
    <location>
        <begin position="353"/>
        <end position="381"/>
    </location>
</feature>
<dbReference type="SMART" id="SM00267">
    <property type="entry name" value="GGDEF"/>
    <property type="match status" value="1"/>
</dbReference>
<dbReference type="SUPFAM" id="SSF55073">
    <property type="entry name" value="Nucleotide cyclase"/>
    <property type="match status" value="1"/>
</dbReference>
<dbReference type="CDD" id="cd01949">
    <property type="entry name" value="GGDEF"/>
    <property type="match status" value="1"/>
</dbReference>
<keyword evidence="2" id="KW-1133">Transmembrane helix</keyword>
<evidence type="ECO:0000256" key="2">
    <source>
        <dbReference type="SAM" id="Phobius"/>
    </source>
</evidence>
<dbReference type="AlphaFoldDB" id="A0A1H6FKK1"/>
<protein>
    <submittedName>
        <fullName evidence="4">Diguanylate cyclase (GGDEF) domain-containing protein</fullName>
    </submittedName>
</protein>
<keyword evidence="2" id="KW-0472">Membrane</keyword>
<dbReference type="Pfam" id="PF00990">
    <property type="entry name" value="GGDEF"/>
    <property type="match status" value="1"/>
</dbReference>
<keyword evidence="5" id="KW-1185">Reference proteome</keyword>
<dbReference type="InterPro" id="IPR043128">
    <property type="entry name" value="Rev_trsase/Diguanyl_cyclase"/>
</dbReference>
<dbReference type="OrthoDB" id="23692at2"/>
<feature type="transmembrane region" description="Helical" evidence="2">
    <location>
        <begin position="92"/>
        <end position="111"/>
    </location>
</feature>
<dbReference type="PANTHER" id="PTHR45138">
    <property type="entry name" value="REGULATORY COMPONENTS OF SENSORY TRANSDUCTION SYSTEM"/>
    <property type="match status" value="1"/>
</dbReference>
<dbReference type="EMBL" id="FNWJ01000001">
    <property type="protein sequence ID" value="SEH10363.1"/>
    <property type="molecule type" value="Genomic_DNA"/>
</dbReference>
<evidence type="ECO:0000259" key="3">
    <source>
        <dbReference type="PROSITE" id="PS50887"/>
    </source>
</evidence>
<dbReference type="GO" id="GO:0052621">
    <property type="term" value="F:diguanylate cyclase activity"/>
    <property type="evidence" value="ECO:0007669"/>
    <property type="project" value="TreeGrafter"/>
</dbReference>
<name>A0A1H6FKK1_THEAL</name>
<organism evidence="4 5">
    <name type="scientific">Thermoleophilum album</name>
    <dbReference type="NCBI Taxonomy" id="29539"/>
    <lineage>
        <taxon>Bacteria</taxon>
        <taxon>Bacillati</taxon>
        <taxon>Actinomycetota</taxon>
        <taxon>Thermoleophilia</taxon>
        <taxon>Thermoleophilales</taxon>
        <taxon>Thermoleophilaceae</taxon>
        <taxon>Thermoleophilum</taxon>
    </lineage>
</organism>
<feature type="transmembrane region" description="Helical" evidence="2">
    <location>
        <begin position="39"/>
        <end position="58"/>
    </location>
</feature>
<accession>A0A1H6FKK1</accession>
<dbReference type="Proteomes" id="UP000222056">
    <property type="component" value="Unassembled WGS sequence"/>
</dbReference>
<dbReference type="PROSITE" id="PS50887">
    <property type="entry name" value="GGDEF"/>
    <property type="match status" value="1"/>
</dbReference>
<dbReference type="Gene3D" id="3.30.70.270">
    <property type="match status" value="1"/>
</dbReference>
<reference evidence="5" key="1">
    <citation type="submission" date="2016-10" db="EMBL/GenBank/DDBJ databases">
        <authorList>
            <person name="Varghese N."/>
            <person name="Submissions S."/>
        </authorList>
    </citation>
    <scope>NUCLEOTIDE SEQUENCE [LARGE SCALE GENOMIC DNA]</scope>
    <source>
        <strain evidence="5">ATCC 35263</strain>
    </source>
</reference>
<keyword evidence="2" id="KW-0812">Transmembrane</keyword>
<dbReference type="InterPro" id="IPR000160">
    <property type="entry name" value="GGDEF_dom"/>
</dbReference>
<feature type="compositionally biased region" description="Basic and acidic residues" evidence="1">
    <location>
        <begin position="353"/>
        <end position="367"/>
    </location>
</feature>
<feature type="transmembrane region" description="Helical" evidence="2">
    <location>
        <begin position="117"/>
        <end position="134"/>
    </location>
</feature>
<proteinExistence type="predicted"/>
<evidence type="ECO:0000256" key="1">
    <source>
        <dbReference type="SAM" id="MobiDB-lite"/>
    </source>
</evidence>
<dbReference type="InterPro" id="IPR029787">
    <property type="entry name" value="Nucleotide_cyclase"/>
</dbReference>